<protein>
    <submittedName>
        <fullName evidence="10">Carbohydrate ABC transporter permease</fullName>
    </submittedName>
</protein>
<dbReference type="SUPFAM" id="SSF161098">
    <property type="entry name" value="MetI-like"/>
    <property type="match status" value="1"/>
</dbReference>
<dbReference type="RefSeq" id="WP_136034943.1">
    <property type="nucleotide sequence ID" value="NZ_CP078076.1"/>
</dbReference>
<comment type="similarity">
    <text evidence="7">Belongs to the binding-protein-dependent transport system permease family.</text>
</comment>
<dbReference type="CDD" id="cd06261">
    <property type="entry name" value="TM_PBP2"/>
    <property type="match status" value="1"/>
</dbReference>
<dbReference type="InterPro" id="IPR000515">
    <property type="entry name" value="MetI-like"/>
</dbReference>
<organism evidence="10 11">
    <name type="scientific">Microbacterium sufflavum</name>
    <dbReference type="NCBI Taxonomy" id="2851649"/>
    <lineage>
        <taxon>Bacteria</taxon>
        <taxon>Bacillati</taxon>
        <taxon>Actinomycetota</taxon>
        <taxon>Actinomycetes</taxon>
        <taxon>Micrococcales</taxon>
        <taxon>Microbacteriaceae</taxon>
        <taxon>Microbacterium</taxon>
    </lineage>
</organism>
<feature type="transmembrane region" description="Helical" evidence="7">
    <location>
        <begin position="210"/>
        <end position="235"/>
    </location>
</feature>
<accession>A0ABY4IK03</accession>
<evidence type="ECO:0000256" key="6">
    <source>
        <dbReference type="ARBA" id="ARBA00023136"/>
    </source>
</evidence>
<feature type="transmembrane region" description="Helical" evidence="7">
    <location>
        <begin position="271"/>
        <end position="290"/>
    </location>
</feature>
<keyword evidence="2 7" id="KW-0813">Transport</keyword>
<dbReference type="PANTHER" id="PTHR43744">
    <property type="entry name" value="ABC TRANSPORTER PERMEASE PROTEIN MG189-RELATED-RELATED"/>
    <property type="match status" value="1"/>
</dbReference>
<dbReference type="Gene3D" id="1.10.3720.10">
    <property type="entry name" value="MetI-like"/>
    <property type="match status" value="1"/>
</dbReference>
<dbReference type="Pfam" id="PF00528">
    <property type="entry name" value="BPD_transp_1"/>
    <property type="match status" value="1"/>
</dbReference>
<keyword evidence="4 7" id="KW-0812">Transmembrane</keyword>
<evidence type="ECO:0000313" key="10">
    <source>
        <dbReference type="EMBL" id="UPL11930.1"/>
    </source>
</evidence>
<name>A0ABY4IK03_9MICO</name>
<feature type="transmembrane region" description="Helical" evidence="7">
    <location>
        <begin position="136"/>
        <end position="156"/>
    </location>
</feature>
<evidence type="ECO:0000256" key="5">
    <source>
        <dbReference type="ARBA" id="ARBA00022989"/>
    </source>
</evidence>
<evidence type="ECO:0000256" key="3">
    <source>
        <dbReference type="ARBA" id="ARBA00022475"/>
    </source>
</evidence>
<feature type="compositionally biased region" description="Basic and acidic residues" evidence="8">
    <location>
        <begin position="14"/>
        <end position="26"/>
    </location>
</feature>
<evidence type="ECO:0000256" key="4">
    <source>
        <dbReference type="ARBA" id="ARBA00022692"/>
    </source>
</evidence>
<dbReference type="InterPro" id="IPR035906">
    <property type="entry name" value="MetI-like_sf"/>
</dbReference>
<dbReference type="PANTHER" id="PTHR43744:SF12">
    <property type="entry name" value="ABC TRANSPORTER PERMEASE PROTEIN MG189-RELATED"/>
    <property type="match status" value="1"/>
</dbReference>
<feature type="transmembrane region" description="Helical" evidence="7">
    <location>
        <begin position="99"/>
        <end position="124"/>
    </location>
</feature>
<keyword evidence="11" id="KW-1185">Reference proteome</keyword>
<feature type="domain" description="ABC transmembrane type-1" evidence="9">
    <location>
        <begin position="100"/>
        <end position="290"/>
    </location>
</feature>
<gene>
    <name evidence="10" type="ORF">KV394_12760</name>
</gene>
<evidence type="ECO:0000259" key="9">
    <source>
        <dbReference type="PROSITE" id="PS50928"/>
    </source>
</evidence>
<reference evidence="10 11" key="1">
    <citation type="submission" date="2021-06" db="EMBL/GenBank/DDBJ databases">
        <title>Genome-based taxonomic framework of Microbacterium strains isolated from marine environment, the description of four new species and reclassification of four preexisting species.</title>
        <authorList>
            <person name="Lee S.D."/>
            <person name="Kim S.-M."/>
            <person name="Byeon Y.-S."/>
            <person name="Yang H.L."/>
            <person name="Kim I.S."/>
        </authorList>
    </citation>
    <scope>NUCLEOTIDE SEQUENCE [LARGE SCALE GENOMIC DNA]</scope>
    <source>
        <strain evidence="10 11">SSW1-51</strain>
    </source>
</reference>
<keyword evidence="6 7" id="KW-0472">Membrane</keyword>
<evidence type="ECO:0000313" key="11">
    <source>
        <dbReference type="Proteomes" id="UP000831467"/>
    </source>
</evidence>
<feature type="transmembrane region" description="Helical" evidence="7">
    <location>
        <begin position="38"/>
        <end position="61"/>
    </location>
</feature>
<keyword evidence="5 7" id="KW-1133">Transmembrane helix</keyword>
<feature type="transmembrane region" description="Helical" evidence="7">
    <location>
        <begin position="168"/>
        <end position="189"/>
    </location>
</feature>
<dbReference type="EMBL" id="CP078076">
    <property type="protein sequence ID" value="UPL11930.1"/>
    <property type="molecule type" value="Genomic_DNA"/>
</dbReference>
<sequence>MSTETLVRPAGPAPRRDREREREKARGASTTPGARLRLVLAHVCIYIAALIFIAPLVYAFFSALKPNSEMFSMPPTLVGSEIRWSNFVDVFAYGPFLTYIMNSFIVAVGGTLVVLVVSTTAGYAFGRLRWKGRDAVFVLFLATLMVPAEVLVIPMFQVMQWFNWVDTYQALILPFAFGAFGTFLMRQFFRGIPYELEEAARVDGAGPVRSFLQIILPLSKSAVAVLAVFTFLSFWNSYLWPLIVTVDYNAHGTLPVGLASFAGLTGTRWDLQMAAAIISMIPTTVLVIVLQKHLVKGIAMAGLGGR</sequence>
<evidence type="ECO:0000256" key="1">
    <source>
        <dbReference type="ARBA" id="ARBA00004651"/>
    </source>
</evidence>
<evidence type="ECO:0000256" key="8">
    <source>
        <dbReference type="SAM" id="MobiDB-lite"/>
    </source>
</evidence>
<keyword evidence="3" id="KW-1003">Cell membrane</keyword>
<proteinExistence type="inferred from homology"/>
<feature type="region of interest" description="Disordered" evidence="8">
    <location>
        <begin position="1"/>
        <end position="28"/>
    </location>
</feature>
<dbReference type="Proteomes" id="UP000831467">
    <property type="component" value="Chromosome"/>
</dbReference>
<evidence type="ECO:0000256" key="7">
    <source>
        <dbReference type="RuleBase" id="RU363032"/>
    </source>
</evidence>
<dbReference type="PROSITE" id="PS50928">
    <property type="entry name" value="ABC_TM1"/>
    <property type="match status" value="1"/>
</dbReference>
<comment type="subcellular location">
    <subcellularLocation>
        <location evidence="1 7">Cell membrane</location>
        <topology evidence="1 7">Multi-pass membrane protein</topology>
    </subcellularLocation>
</comment>
<evidence type="ECO:0000256" key="2">
    <source>
        <dbReference type="ARBA" id="ARBA00022448"/>
    </source>
</evidence>